<proteinExistence type="inferred from homology"/>
<dbReference type="SUPFAM" id="SSF50692">
    <property type="entry name" value="ADC-like"/>
    <property type="match status" value="1"/>
</dbReference>
<keyword evidence="6 8" id="KW-0560">Oxidoreductase</keyword>
<evidence type="ECO:0000313" key="8">
    <source>
        <dbReference type="EMBL" id="VFS46051.1"/>
    </source>
</evidence>
<dbReference type="InterPro" id="IPR006657">
    <property type="entry name" value="MoPterin_dinucl-bd_dom"/>
</dbReference>
<gene>
    <name evidence="8" type="primary">fdoG</name>
    <name evidence="8" type="ORF">NCTC12282_00939</name>
</gene>
<keyword evidence="4" id="KW-0411">Iron-sulfur</keyword>
<dbReference type="EMBL" id="CAADJA010000002">
    <property type="protein sequence ID" value="VFS46051.1"/>
    <property type="molecule type" value="Genomic_DNA"/>
</dbReference>
<dbReference type="InterPro" id="IPR009010">
    <property type="entry name" value="Asp_de-COase-like_dom_sf"/>
</dbReference>
<comment type="similarity">
    <text evidence="3">Belongs to the prokaryotic molybdopterin-containing oxidoreductase family.</text>
</comment>
<sequence length="96" mass="10587">MKWGENLAKAKGIQNGDTVKVSSHRGYIEAKAVVTKRIRTLKVNGQDVETIGIPIHWGYEGVARKGYLANTLTPFVGDANTQTPEYKAFLVNVEKV</sequence>
<accession>A0A484ZEK1</accession>
<dbReference type="GO" id="GO:0009055">
    <property type="term" value="F:electron transfer activity"/>
    <property type="evidence" value="ECO:0007669"/>
    <property type="project" value="TreeGrafter"/>
</dbReference>
<protein>
    <submittedName>
        <fullName evidence="8">Formate dehydrogenase-O major subunit</fullName>
        <ecNumber evidence="8">1.2.1.2</ecNumber>
    </submittedName>
</protein>
<organism evidence="8 9">
    <name type="scientific">Budvicia aquatica</name>
    <dbReference type="NCBI Taxonomy" id="82979"/>
    <lineage>
        <taxon>Bacteria</taxon>
        <taxon>Pseudomonadati</taxon>
        <taxon>Pseudomonadota</taxon>
        <taxon>Gammaproteobacteria</taxon>
        <taxon>Enterobacterales</taxon>
        <taxon>Budviciaceae</taxon>
        <taxon>Budvicia</taxon>
    </lineage>
</organism>
<feature type="domain" description="Molybdopterin dinucleotide-binding" evidence="7">
    <location>
        <begin position="7"/>
        <end position="89"/>
    </location>
</feature>
<keyword evidence="5" id="KW-0479">Metal-binding</keyword>
<evidence type="ECO:0000256" key="3">
    <source>
        <dbReference type="ARBA" id="ARBA00010312"/>
    </source>
</evidence>
<name>A0A484ZEK1_9GAMM</name>
<evidence type="ECO:0000259" key="7">
    <source>
        <dbReference type="Pfam" id="PF01568"/>
    </source>
</evidence>
<dbReference type="PANTHER" id="PTHR43598:SF1">
    <property type="entry name" value="FORMATE DEHYDROGENASE-O MAJOR SUBUNIT"/>
    <property type="match status" value="1"/>
</dbReference>
<comment type="cofactor">
    <cofactor evidence="1">
        <name>[4Fe-4S] cluster</name>
        <dbReference type="ChEBI" id="CHEBI:49883"/>
    </cofactor>
</comment>
<dbReference type="AlphaFoldDB" id="A0A484ZEK1"/>
<keyword evidence="4" id="KW-0408">Iron</keyword>
<keyword evidence="4" id="KW-0004">4Fe-4S</keyword>
<evidence type="ECO:0000256" key="2">
    <source>
        <dbReference type="ARBA" id="ARBA00004196"/>
    </source>
</evidence>
<evidence type="ECO:0000256" key="1">
    <source>
        <dbReference type="ARBA" id="ARBA00001966"/>
    </source>
</evidence>
<dbReference type="GO" id="GO:0030151">
    <property type="term" value="F:molybdenum ion binding"/>
    <property type="evidence" value="ECO:0007669"/>
    <property type="project" value="TreeGrafter"/>
</dbReference>
<evidence type="ECO:0000256" key="6">
    <source>
        <dbReference type="ARBA" id="ARBA00023002"/>
    </source>
</evidence>
<evidence type="ECO:0000256" key="5">
    <source>
        <dbReference type="ARBA" id="ARBA00022723"/>
    </source>
</evidence>
<dbReference type="InterPro" id="IPR006655">
    <property type="entry name" value="Mopterin_OxRdtase_prok_CS"/>
</dbReference>
<comment type="subcellular location">
    <subcellularLocation>
        <location evidence="2">Cell envelope</location>
    </subcellularLocation>
</comment>
<dbReference type="GO" id="GO:0030313">
    <property type="term" value="C:cell envelope"/>
    <property type="evidence" value="ECO:0007669"/>
    <property type="project" value="UniProtKB-SubCell"/>
</dbReference>
<evidence type="ECO:0000313" key="9">
    <source>
        <dbReference type="Proteomes" id="UP000373449"/>
    </source>
</evidence>
<dbReference type="GO" id="GO:0009061">
    <property type="term" value="P:anaerobic respiration"/>
    <property type="evidence" value="ECO:0007669"/>
    <property type="project" value="TreeGrafter"/>
</dbReference>
<dbReference type="EC" id="1.2.1.2" evidence="8"/>
<dbReference type="Proteomes" id="UP000373449">
    <property type="component" value="Unassembled WGS sequence"/>
</dbReference>
<evidence type="ECO:0000256" key="4">
    <source>
        <dbReference type="ARBA" id="ARBA00022485"/>
    </source>
</evidence>
<reference evidence="8 9" key="1">
    <citation type="submission" date="2019-03" db="EMBL/GenBank/DDBJ databases">
        <authorList>
            <consortium name="Pathogen Informatics"/>
        </authorList>
    </citation>
    <scope>NUCLEOTIDE SEQUENCE [LARGE SCALE GENOMIC DNA]</scope>
    <source>
        <strain evidence="8 9">NCTC12282</strain>
    </source>
</reference>
<dbReference type="PANTHER" id="PTHR43598">
    <property type="entry name" value="TUNGSTEN-CONTAINING FORMYLMETHANOFURAN DEHYDROGENASE 2 SUBUNIT B"/>
    <property type="match status" value="1"/>
</dbReference>
<dbReference type="GO" id="GO:0051539">
    <property type="term" value="F:4 iron, 4 sulfur cluster binding"/>
    <property type="evidence" value="ECO:0007669"/>
    <property type="project" value="UniProtKB-KW"/>
</dbReference>
<dbReference type="GO" id="GO:0016491">
    <property type="term" value="F:oxidoreductase activity"/>
    <property type="evidence" value="ECO:0007669"/>
    <property type="project" value="UniProtKB-KW"/>
</dbReference>
<dbReference type="GO" id="GO:0043546">
    <property type="term" value="F:molybdopterin cofactor binding"/>
    <property type="evidence" value="ECO:0007669"/>
    <property type="project" value="InterPro"/>
</dbReference>
<dbReference type="Pfam" id="PF01568">
    <property type="entry name" value="Molydop_binding"/>
    <property type="match status" value="1"/>
</dbReference>
<dbReference type="Gene3D" id="2.40.40.20">
    <property type="match status" value="1"/>
</dbReference>
<dbReference type="PROSITE" id="PS00932">
    <property type="entry name" value="MOLYBDOPTERIN_PROK_3"/>
    <property type="match status" value="1"/>
</dbReference>